<name>A0A3P8BDZ4_9TREM</name>
<evidence type="ECO:0000313" key="2">
    <source>
        <dbReference type="Proteomes" id="UP000277204"/>
    </source>
</evidence>
<sequence length="111" mass="11968">MNPRNSLCDIVSKTSSSPITDKIITNNNSSTNINSKVFNDLTNDKTLSDSTSNKSINNSSIVSGSWRVNFQNNIIGRLGAAFAAATGHVTTSTHHHILVSVIHFKLSNVLN</sequence>
<protein>
    <submittedName>
        <fullName evidence="1">Uncharacterized protein</fullName>
    </submittedName>
</protein>
<reference evidence="1 2" key="1">
    <citation type="submission" date="2018-11" db="EMBL/GenBank/DDBJ databases">
        <authorList>
            <consortium name="Pathogen Informatics"/>
        </authorList>
    </citation>
    <scope>NUCLEOTIDE SEQUENCE [LARGE SCALE GENOMIC DNA]</scope>
    <source>
        <strain evidence="1 2">Zambia</strain>
    </source>
</reference>
<keyword evidence="2" id="KW-1185">Reference proteome</keyword>
<evidence type="ECO:0000313" key="1">
    <source>
        <dbReference type="EMBL" id="VDP05045.1"/>
    </source>
</evidence>
<organism evidence="1 2">
    <name type="scientific">Schistosoma margrebowiei</name>
    <dbReference type="NCBI Taxonomy" id="48269"/>
    <lineage>
        <taxon>Eukaryota</taxon>
        <taxon>Metazoa</taxon>
        <taxon>Spiralia</taxon>
        <taxon>Lophotrochozoa</taxon>
        <taxon>Platyhelminthes</taxon>
        <taxon>Trematoda</taxon>
        <taxon>Digenea</taxon>
        <taxon>Strigeidida</taxon>
        <taxon>Schistosomatoidea</taxon>
        <taxon>Schistosomatidae</taxon>
        <taxon>Schistosoma</taxon>
    </lineage>
</organism>
<dbReference type="Proteomes" id="UP000277204">
    <property type="component" value="Unassembled WGS sequence"/>
</dbReference>
<proteinExistence type="predicted"/>
<dbReference type="AlphaFoldDB" id="A0A3P8BDZ4"/>
<accession>A0A3P8BDZ4</accession>
<dbReference type="EMBL" id="UZAI01009651">
    <property type="protein sequence ID" value="VDP05045.1"/>
    <property type="molecule type" value="Genomic_DNA"/>
</dbReference>
<gene>
    <name evidence="1" type="ORF">SMRZ_LOCUS13323</name>
</gene>